<feature type="domain" description="DUF4126" evidence="2">
    <location>
        <begin position="9"/>
        <end position="182"/>
    </location>
</feature>
<feature type="transmembrane region" description="Helical" evidence="1">
    <location>
        <begin position="127"/>
        <end position="146"/>
    </location>
</feature>
<reference evidence="3" key="1">
    <citation type="submission" date="2021-02" db="EMBL/GenBank/DDBJ databases">
        <title>Neisseriaceae sp. 26B isolated from the cloaca of a Common Toad-headed Turtle (Mesoclemmys nasuta).</title>
        <authorList>
            <person name="Spergser J."/>
            <person name="Busse H.-J."/>
        </authorList>
    </citation>
    <scope>NUCLEOTIDE SEQUENCE</scope>
    <source>
        <strain evidence="3">26B</strain>
    </source>
</reference>
<dbReference type="EMBL" id="CP069798">
    <property type="protein sequence ID" value="QRQ83240.1"/>
    <property type="molecule type" value="Genomic_DNA"/>
</dbReference>
<keyword evidence="4" id="KW-1185">Reference proteome</keyword>
<accession>A0A892ZLD7</accession>
<organism evidence="3 4">
    <name type="scientific">Paralysiella testudinis</name>
    <dbReference type="NCBI Taxonomy" id="2809020"/>
    <lineage>
        <taxon>Bacteria</taxon>
        <taxon>Pseudomonadati</taxon>
        <taxon>Pseudomonadota</taxon>
        <taxon>Betaproteobacteria</taxon>
        <taxon>Neisseriales</taxon>
        <taxon>Neisseriaceae</taxon>
        <taxon>Paralysiella</taxon>
    </lineage>
</organism>
<feature type="transmembrane region" description="Helical" evidence="1">
    <location>
        <begin position="46"/>
        <end position="69"/>
    </location>
</feature>
<sequence length="188" mass="19306">MSIETLISIALGVGLAASSGFRVFLPLFALSLSAYFGWWPLNDNWQWLASPAALTILGVATVAEVGAYLIPWLDNVLDSIAIPLAGVAGTVVMASTVADLNPAITWTLAIIAGGGAAAAIKTGMGGTRLASTATTGGLANPVVAVAETGAGLVLTLLSLLLPVLALVLVAGLGFWLLRLYRRRQQQPI</sequence>
<dbReference type="Pfam" id="PF13548">
    <property type="entry name" value="DUF4126"/>
    <property type="match status" value="1"/>
</dbReference>
<feature type="transmembrane region" description="Helical" evidence="1">
    <location>
        <begin position="103"/>
        <end position="120"/>
    </location>
</feature>
<gene>
    <name evidence="3" type="ORF">JQU52_02150</name>
</gene>
<protein>
    <submittedName>
        <fullName evidence="3">DUF4126 domain-containing protein</fullName>
    </submittedName>
</protein>
<evidence type="ECO:0000259" key="2">
    <source>
        <dbReference type="Pfam" id="PF13548"/>
    </source>
</evidence>
<dbReference type="InterPro" id="IPR025196">
    <property type="entry name" value="DUF4126"/>
</dbReference>
<evidence type="ECO:0000256" key="1">
    <source>
        <dbReference type="SAM" id="Phobius"/>
    </source>
</evidence>
<name>A0A892ZLD7_9NEIS</name>
<dbReference type="AlphaFoldDB" id="A0A892ZLD7"/>
<feature type="transmembrane region" description="Helical" evidence="1">
    <location>
        <begin position="152"/>
        <end position="177"/>
    </location>
</feature>
<keyword evidence="1" id="KW-0812">Transmembrane</keyword>
<dbReference type="KEGG" id="ptes:JQU52_02150"/>
<feature type="transmembrane region" description="Helical" evidence="1">
    <location>
        <begin position="76"/>
        <end position="97"/>
    </location>
</feature>
<evidence type="ECO:0000313" key="4">
    <source>
        <dbReference type="Proteomes" id="UP000653156"/>
    </source>
</evidence>
<evidence type="ECO:0000313" key="3">
    <source>
        <dbReference type="EMBL" id="QRQ83240.1"/>
    </source>
</evidence>
<keyword evidence="1" id="KW-0472">Membrane</keyword>
<proteinExistence type="predicted"/>
<dbReference type="Proteomes" id="UP000653156">
    <property type="component" value="Chromosome"/>
</dbReference>
<keyword evidence="1" id="KW-1133">Transmembrane helix</keyword>